<sequence>MVISESNDSRSDDNNFYGVLDEVLHVQYLKGRSIWLFNCRLQDTDSNKSQKTHVELWYKAINTFHFWFAEESIILATHAYQVLYLDDPNNGTNWKVVQVGSIISIYEMCPKWMMPKVDPTIVEIPIVHHVADDFIDNEDEQCHIKVDQATMNDSDEPQTDQMFLEFDEDLNTAEGSFSVRDNSVSTLELERYVHANDRIPMSIAPSVEKPISPYAIQFIQAMDRGESVDRVKLFKKTHVRDGAFVSQAAVHSQMLELQSCLPAYPRGG</sequence>
<name>A0A5A7SN36_CUCMM</name>
<evidence type="ECO:0000313" key="5">
    <source>
        <dbReference type="Proteomes" id="UP000321947"/>
    </source>
</evidence>
<dbReference type="EMBL" id="SSTD01009294">
    <property type="protein sequence ID" value="TYK14425.1"/>
    <property type="molecule type" value="Genomic_DNA"/>
</dbReference>
<accession>A0A5A7SN36</accession>
<dbReference type="Proteomes" id="UP000321947">
    <property type="component" value="Unassembled WGS sequence"/>
</dbReference>
<dbReference type="AlphaFoldDB" id="A0A5A7SN36"/>
<organism evidence="2 4">
    <name type="scientific">Cucumis melo var. makuwa</name>
    <name type="common">Oriental melon</name>
    <dbReference type="NCBI Taxonomy" id="1194695"/>
    <lineage>
        <taxon>Eukaryota</taxon>
        <taxon>Viridiplantae</taxon>
        <taxon>Streptophyta</taxon>
        <taxon>Embryophyta</taxon>
        <taxon>Tracheophyta</taxon>
        <taxon>Spermatophyta</taxon>
        <taxon>Magnoliopsida</taxon>
        <taxon>eudicotyledons</taxon>
        <taxon>Gunneridae</taxon>
        <taxon>Pentapetalae</taxon>
        <taxon>rosids</taxon>
        <taxon>fabids</taxon>
        <taxon>Cucurbitales</taxon>
        <taxon>Cucurbitaceae</taxon>
        <taxon>Benincaseae</taxon>
        <taxon>Cucumis</taxon>
    </lineage>
</organism>
<dbReference type="Proteomes" id="UP000321393">
    <property type="component" value="Unassembled WGS sequence"/>
</dbReference>
<comment type="caution">
    <text evidence="2">The sequence shown here is derived from an EMBL/GenBank/DDBJ whole genome shotgun (WGS) entry which is preliminary data.</text>
</comment>
<evidence type="ECO:0000313" key="4">
    <source>
        <dbReference type="Proteomes" id="UP000321393"/>
    </source>
</evidence>
<gene>
    <name evidence="3" type="ORF">E5676_scaffold186G00790</name>
    <name evidence="2" type="ORF">E6C27_scaffold452G001040</name>
</gene>
<evidence type="ECO:0000313" key="2">
    <source>
        <dbReference type="EMBL" id="KAA0032180.1"/>
    </source>
</evidence>
<protein>
    <submittedName>
        <fullName evidence="2">Acidic leucine-rich nuclear phosphoprotein 32 family member A-like</fullName>
    </submittedName>
</protein>
<dbReference type="PANTHER" id="PTHR48258:SF14">
    <property type="entry name" value="OS02G0583300 PROTEIN"/>
    <property type="match status" value="1"/>
</dbReference>
<dbReference type="PANTHER" id="PTHR48258">
    <property type="entry name" value="DUF4218 DOMAIN-CONTAINING PROTEIN-RELATED"/>
    <property type="match status" value="1"/>
</dbReference>
<evidence type="ECO:0000313" key="3">
    <source>
        <dbReference type="EMBL" id="TYK14425.1"/>
    </source>
</evidence>
<proteinExistence type="predicted"/>
<reference evidence="4 5" key="1">
    <citation type="submission" date="2019-08" db="EMBL/GenBank/DDBJ databases">
        <title>Draft genome sequences of two oriental melons (Cucumis melo L. var makuwa).</title>
        <authorList>
            <person name="Kwon S.-Y."/>
        </authorList>
    </citation>
    <scope>NUCLEOTIDE SEQUENCE [LARGE SCALE GENOMIC DNA]</scope>
    <source>
        <strain evidence="5">cv. Chang Bougi</strain>
        <strain evidence="4">cv. SW 3</strain>
        <tissue evidence="2">Leaf</tissue>
    </source>
</reference>
<feature type="domain" description="DUF4216" evidence="1">
    <location>
        <begin position="25"/>
        <end position="97"/>
    </location>
</feature>
<dbReference type="EMBL" id="SSTE01021821">
    <property type="protein sequence ID" value="KAA0032180.1"/>
    <property type="molecule type" value="Genomic_DNA"/>
</dbReference>
<dbReference type="Pfam" id="PF13952">
    <property type="entry name" value="DUF4216"/>
    <property type="match status" value="1"/>
</dbReference>
<dbReference type="InterPro" id="IPR025312">
    <property type="entry name" value="DUF4216"/>
</dbReference>
<evidence type="ECO:0000259" key="1">
    <source>
        <dbReference type="Pfam" id="PF13952"/>
    </source>
</evidence>